<evidence type="ECO:0000256" key="6">
    <source>
        <dbReference type="ARBA" id="ARBA00023157"/>
    </source>
</evidence>
<evidence type="ECO:0000256" key="2">
    <source>
        <dbReference type="ARBA" id="ARBA00022475"/>
    </source>
</evidence>
<dbReference type="AlphaFoldDB" id="A0AAW0NZX5"/>
<evidence type="ECO:0000313" key="11">
    <source>
        <dbReference type="Proteomes" id="UP001460270"/>
    </source>
</evidence>
<dbReference type="Pfam" id="PF07686">
    <property type="entry name" value="V-set"/>
    <property type="match status" value="1"/>
</dbReference>
<keyword evidence="4" id="KW-0391">Immunity</keyword>
<dbReference type="PANTHER" id="PTHR19433:SF133">
    <property type="entry name" value="IMMUNE-TYPE RECEPTOR 5 PRECURSOR-RELATED"/>
    <property type="match status" value="1"/>
</dbReference>
<keyword evidence="11" id="KW-1185">Reference proteome</keyword>
<sequence>MSDAAVYLCINSFLQDLQILQSVTVLVKTMNSTFAVQQSPVEDTDPGESVILNCTVQNMSCDGAHSVHWFKQSEESAAGVLYSSGGNSDQCERKTKKGPTNSCVYNLPIDNVSSGQTGTYYCAVAACGQVLFGDGTRIDIKDGVNELYIIYMMAGALLISSVLVLVLALSLCRMKKKYNRLSSELKRQRRASSVTNAAVQEPDEDSLYYAALNIQPSSRRHRVTAKTDCVYSGVQQD</sequence>
<protein>
    <recommendedName>
        <fullName evidence="9">Ig-like domain-containing protein</fullName>
    </recommendedName>
</protein>
<proteinExistence type="predicted"/>
<keyword evidence="2" id="KW-1003">Cell membrane</keyword>
<dbReference type="CDD" id="cd00099">
    <property type="entry name" value="IgV"/>
    <property type="match status" value="1"/>
</dbReference>
<dbReference type="PANTHER" id="PTHR19433">
    <property type="entry name" value="T-CELL RECEPTOR ALPHA CHAIN V REGION-RELATED"/>
    <property type="match status" value="1"/>
</dbReference>
<organism evidence="10 11">
    <name type="scientific">Mugilogobius chulae</name>
    <name type="common">yellowstripe goby</name>
    <dbReference type="NCBI Taxonomy" id="88201"/>
    <lineage>
        <taxon>Eukaryota</taxon>
        <taxon>Metazoa</taxon>
        <taxon>Chordata</taxon>
        <taxon>Craniata</taxon>
        <taxon>Vertebrata</taxon>
        <taxon>Euteleostomi</taxon>
        <taxon>Actinopterygii</taxon>
        <taxon>Neopterygii</taxon>
        <taxon>Teleostei</taxon>
        <taxon>Neoteleostei</taxon>
        <taxon>Acanthomorphata</taxon>
        <taxon>Gobiaria</taxon>
        <taxon>Gobiiformes</taxon>
        <taxon>Gobioidei</taxon>
        <taxon>Gobiidae</taxon>
        <taxon>Gobionellinae</taxon>
        <taxon>Mugilogobius</taxon>
    </lineage>
</organism>
<dbReference type="Gene3D" id="2.60.40.10">
    <property type="entry name" value="Immunoglobulins"/>
    <property type="match status" value="1"/>
</dbReference>
<dbReference type="SUPFAM" id="SSF48726">
    <property type="entry name" value="Immunoglobulin"/>
    <property type="match status" value="1"/>
</dbReference>
<keyword evidence="8" id="KW-1133">Transmembrane helix</keyword>
<keyword evidence="5 8" id="KW-0472">Membrane</keyword>
<dbReference type="InterPro" id="IPR007110">
    <property type="entry name" value="Ig-like_dom"/>
</dbReference>
<dbReference type="GO" id="GO:0009617">
    <property type="term" value="P:response to bacterium"/>
    <property type="evidence" value="ECO:0007669"/>
    <property type="project" value="TreeGrafter"/>
</dbReference>
<evidence type="ECO:0000256" key="4">
    <source>
        <dbReference type="ARBA" id="ARBA00022859"/>
    </source>
</evidence>
<evidence type="ECO:0000256" key="8">
    <source>
        <dbReference type="SAM" id="Phobius"/>
    </source>
</evidence>
<feature type="domain" description="Ig-like" evidence="9">
    <location>
        <begin position="32"/>
        <end position="124"/>
    </location>
</feature>
<keyword evidence="8" id="KW-0812">Transmembrane</keyword>
<reference evidence="11" key="1">
    <citation type="submission" date="2024-04" db="EMBL/GenBank/DDBJ databases">
        <title>Salinicola lusitanus LLJ914,a marine bacterium isolated from the Okinawa Trough.</title>
        <authorList>
            <person name="Li J."/>
        </authorList>
    </citation>
    <scope>NUCLEOTIDE SEQUENCE [LARGE SCALE GENOMIC DNA]</scope>
</reference>
<evidence type="ECO:0000313" key="10">
    <source>
        <dbReference type="EMBL" id="KAK7904669.1"/>
    </source>
</evidence>
<dbReference type="GO" id="GO:0002376">
    <property type="term" value="P:immune system process"/>
    <property type="evidence" value="ECO:0007669"/>
    <property type="project" value="UniProtKB-KW"/>
</dbReference>
<evidence type="ECO:0000256" key="1">
    <source>
        <dbReference type="ARBA" id="ARBA00004236"/>
    </source>
</evidence>
<comment type="caution">
    <text evidence="10">The sequence shown here is derived from an EMBL/GenBank/DDBJ whole genome shotgun (WGS) entry which is preliminary data.</text>
</comment>
<feature type="transmembrane region" description="Helical" evidence="8">
    <location>
        <begin position="148"/>
        <end position="172"/>
    </location>
</feature>
<keyword evidence="6" id="KW-1015">Disulfide bond</keyword>
<evidence type="ECO:0000256" key="7">
    <source>
        <dbReference type="ARBA" id="ARBA00023180"/>
    </source>
</evidence>
<keyword evidence="7" id="KW-0325">Glycoprotein</keyword>
<evidence type="ECO:0000259" key="9">
    <source>
        <dbReference type="PROSITE" id="PS50835"/>
    </source>
</evidence>
<gene>
    <name evidence="10" type="ORF">WMY93_017276</name>
</gene>
<dbReference type="InterPro" id="IPR052051">
    <property type="entry name" value="TCR_complex_component"/>
</dbReference>
<dbReference type="Proteomes" id="UP001460270">
    <property type="component" value="Unassembled WGS sequence"/>
</dbReference>
<evidence type="ECO:0000256" key="5">
    <source>
        <dbReference type="ARBA" id="ARBA00023136"/>
    </source>
</evidence>
<dbReference type="InterPro" id="IPR003599">
    <property type="entry name" value="Ig_sub"/>
</dbReference>
<keyword evidence="3" id="KW-0732">Signal</keyword>
<dbReference type="EMBL" id="JBBPFD010000012">
    <property type="protein sequence ID" value="KAK7904669.1"/>
    <property type="molecule type" value="Genomic_DNA"/>
</dbReference>
<comment type="subcellular location">
    <subcellularLocation>
        <location evidence="1">Cell membrane</location>
    </subcellularLocation>
</comment>
<dbReference type="InterPro" id="IPR013783">
    <property type="entry name" value="Ig-like_fold"/>
</dbReference>
<name>A0AAW0NZX5_9GOBI</name>
<evidence type="ECO:0000256" key="3">
    <source>
        <dbReference type="ARBA" id="ARBA00022729"/>
    </source>
</evidence>
<dbReference type="PROSITE" id="PS50835">
    <property type="entry name" value="IG_LIKE"/>
    <property type="match status" value="1"/>
</dbReference>
<dbReference type="SMART" id="SM00409">
    <property type="entry name" value="IG"/>
    <property type="match status" value="1"/>
</dbReference>
<accession>A0AAW0NZX5</accession>
<dbReference type="InterPro" id="IPR013106">
    <property type="entry name" value="Ig_V-set"/>
</dbReference>
<dbReference type="InterPro" id="IPR036179">
    <property type="entry name" value="Ig-like_dom_sf"/>
</dbReference>
<dbReference type="GO" id="GO:0005886">
    <property type="term" value="C:plasma membrane"/>
    <property type="evidence" value="ECO:0007669"/>
    <property type="project" value="UniProtKB-SubCell"/>
</dbReference>